<dbReference type="Gene3D" id="3.40.50.300">
    <property type="entry name" value="P-loop containing nucleotide triphosphate hydrolases"/>
    <property type="match status" value="1"/>
</dbReference>
<evidence type="ECO:0000256" key="3">
    <source>
        <dbReference type="ARBA" id="ARBA00022840"/>
    </source>
</evidence>
<name>A0A1G6DL02_9HYPH</name>
<dbReference type="InterPro" id="IPR051120">
    <property type="entry name" value="ABC_AA/LPS_Transport"/>
</dbReference>
<dbReference type="CDD" id="cd03219">
    <property type="entry name" value="ABC_Mj1267_LivG_branched"/>
    <property type="match status" value="1"/>
</dbReference>
<dbReference type="PROSITE" id="PS50893">
    <property type="entry name" value="ABC_TRANSPORTER_2"/>
    <property type="match status" value="1"/>
</dbReference>
<evidence type="ECO:0000313" key="6">
    <source>
        <dbReference type="Proteomes" id="UP000199071"/>
    </source>
</evidence>
<evidence type="ECO:0000256" key="1">
    <source>
        <dbReference type="ARBA" id="ARBA00022448"/>
    </source>
</evidence>
<reference evidence="5 6" key="1">
    <citation type="submission" date="2016-10" db="EMBL/GenBank/DDBJ databases">
        <authorList>
            <person name="de Groot N.N."/>
        </authorList>
    </citation>
    <scope>NUCLEOTIDE SEQUENCE [LARGE SCALE GENOMIC DNA]</scope>
    <source>
        <strain evidence="5 6">ATCC 35022</strain>
    </source>
</reference>
<protein>
    <submittedName>
        <fullName evidence="5">ABC-type branched-chain amino acid transport system, ATPase component</fullName>
    </submittedName>
</protein>
<keyword evidence="6" id="KW-1185">Reference proteome</keyword>
<gene>
    <name evidence="5" type="ORF">SAMN02982931_03548</name>
</gene>
<dbReference type="RefSeq" id="WP_090878358.1">
    <property type="nucleotide sequence ID" value="NZ_FMXQ01000007.1"/>
</dbReference>
<keyword evidence="3" id="KW-0067">ATP-binding</keyword>
<dbReference type="InterPro" id="IPR027417">
    <property type="entry name" value="P-loop_NTPase"/>
</dbReference>
<evidence type="ECO:0000259" key="4">
    <source>
        <dbReference type="PROSITE" id="PS50893"/>
    </source>
</evidence>
<dbReference type="InterPro" id="IPR003593">
    <property type="entry name" value="AAA+_ATPase"/>
</dbReference>
<dbReference type="PANTHER" id="PTHR45772">
    <property type="entry name" value="CONSERVED COMPONENT OF ABC TRANSPORTER FOR NATURAL AMINO ACIDS-RELATED"/>
    <property type="match status" value="1"/>
</dbReference>
<sequence length="257" mass="27396">MLEVSNVTLSYGGVRAIDDVSLTVAKGRIVGLIGTNGAGKTSLFNVISGFTRGDKGSIRFNGAAIENVRPSEIAQLGLVRTFQTPLGFPRMTVLENMLVFSRADAASRGRIFGRSKPDGAILEQAMATLDEFGLASRGNDLVQDLAAPELKMLEFARAMMGDIKLLMLDEPAAGVNPALLENLTSHIRSLRDRGVTFLVVDHNLKFISSVCEEIYAMADGRVIAHGDSADVIANPDVIRLYVGTGGADNSLSKEAEA</sequence>
<dbReference type="InterPro" id="IPR003439">
    <property type="entry name" value="ABC_transporter-like_ATP-bd"/>
</dbReference>
<evidence type="ECO:0000313" key="5">
    <source>
        <dbReference type="EMBL" id="SDB45781.1"/>
    </source>
</evidence>
<dbReference type="SUPFAM" id="SSF52540">
    <property type="entry name" value="P-loop containing nucleoside triphosphate hydrolases"/>
    <property type="match status" value="1"/>
</dbReference>
<organism evidence="5 6">
    <name type="scientific">Bauldia litoralis</name>
    <dbReference type="NCBI Taxonomy" id="665467"/>
    <lineage>
        <taxon>Bacteria</taxon>
        <taxon>Pseudomonadati</taxon>
        <taxon>Pseudomonadota</taxon>
        <taxon>Alphaproteobacteria</taxon>
        <taxon>Hyphomicrobiales</taxon>
        <taxon>Kaistiaceae</taxon>
        <taxon>Bauldia</taxon>
    </lineage>
</organism>
<dbReference type="GO" id="GO:0005524">
    <property type="term" value="F:ATP binding"/>
    <property type="evidence" value="ECO:0007669"/>
    <property type="project" value="UniProtKB-KW"/>
</dbReference>
<evidence type="ECO:0000256" key="2">
    <source>
        <dbReference type="ARBA" id="ARBA00022741"/>
    </source>
</evidence>
<dbReference type="AlphaFoldDB" id="A0A1G6DL02"/>
<dbReference type="PANTHER" id="PTHR45772:SF9">
    <property type="entry name" value="CONSERVED COMPONENT OF ABC TRANSPORTER FOR NATURAL AMINO ACIDS"/>
    <property type="match status" value="1"/>
</dbReference>
<dbReference type="Proteomes" id="UP000199071">
    <property type="component" value="Unassembled WGS sequence"/>
</dbReference>
<proteinExistence type="predicted"/>
<accession>A0A1G6DL02</accession>
<keyword evidence="1" id="KW-0813">Transport</keyword>
<dbReference type="STRING" id="665467.SAMN02982931_03548"/>
<dbReference type="Pfam" id="PF00005">
    <property type="entry name" value="ABC_tran"/>
    <property type="match status" value="1"/>
</dbReference>
<dbReference type="EMBL" id="FMXQ01000007">
    <property type="protein sequence ID" value="SDB45781.1"/>
    <property type="molecule type" value="Genomic_DNA"/>
</dbReference>
<dbReference type="GO" id="GO:0016887">
    <property type="term" value="F:ATP hydrolysis activity"/>
    <property type="evidence" value="ECO:0007669"/>
    <property type="project" value="InterPro"/>
</dbReference>
<dbReference type="GO" id="GO:0005886">
    <property type="term" value="C:plasma membrane"/>
    <property type="evidence" value="ECO:0007669"/>
    <property type="project" value="TreeGrafter"/>
</dbReference>
<keyword evidence="2" id="KW-0547">Nucleotide-binding</keyword>
<dbReference type="OrthoDB" id="9806149at2"/>
<dbReference type="SMART" id="SM00382">
    <property type="entry name" value="AAA"/>
    <property type="match status" value="1"/>
</dbReference>
<feature type="domain" description="ABC transporter" evidence="4">
    <location>
        <begin position="2"/>
        <end position="244"/>
    </location>
</feature>